<dbReference type="AlphaFoldDB" id="A0A2Z6E963"/>
<name>A0A2Z6E963_9GAMM</name>
<organism evidence="1 2">
    <name type="scientific">Aerosticca soli</name>
    <dbReference type="NCBI Taxonomy" id="2010829"/>
    <lineage>
        <taxon>Bacteria</taxon>
        <taxon>Pseudomonadati</taxon>
        <taxon>Pseudomonadota</taxon>
        <taxon>Gammaproteobacteria</taxon>
        <taxon>Lysobacterales</taxon>
        <taxon>Rhodanobacteraceae</taxon>
        <taxon>Aerosticca</taxon>
    </lineage>
</organism>
<dbReference type="Proteomes" id="UP000270530">
    <property type="component" value="Chromosome"/>
</dbReference>
<dbReference type="KEGG" id="rbd:ALSL_2615"/>
<sequence>MRAAGGQRRRCAHGGAIGGKADRLAALLREQSCRPIAWPSAARAKSHRPVAGVGAALGKASAGACQAFCTVSRHC</sequence>
<keyword evidence="2" id="KW-1185">Reference proteome</keyword>
<protein>
    <submittedName>
        <fullName evidence="1">Uncharacterized protein</fullName>
    </submittedName>
</protein>
<reference evidence="2" key="2">
    <citation type="submission" date="2018-06" db="EMBL/GenBank/DDBJ databases">
        <title>Genome sequence of Rhodanobacteraceae bacterium strain Dysh456.</title>
        <authorList>
            <person name="Fukui M."/>
        </authorList>
    </citation>
    <scope>NUCLEOTIDE SEQUENCE [LARGE SCALE GENOMIC DNA]</scope>
    <source>
        <strain evidence="2">Dysh456</strain>
    </source>
</reference>
<gene>
    <name evidence="1" type="ORF">ALSL_2615</name>
</gene>
<evidence type="ECO:0000313" key="1">
    <source>
        <dbReference type="EMBL" id="BBD81239.1"/>
    </source>
</evidence>
<proteinExistence type="predicted"/>
<dbReference type="EMBL" id="AP018560">
    <property type="protein sequence ID" value="BBD81239.1"/>
    <property type="molecule type" value="Genomic_DNA"/>
</dbReference>
<evidence type="ECO:0000313" key="2">
    <source>
        <dbReference type="Proteomes" id="UP000270530"/>
    </source>
</evidence>
<reference evidence="2" key="1">
    <citation type="submission" date="2018-04" db="EMBL/GenBank/DDBJ databases">
        <authorList>
            <person name="Watanabe M."/>
            <person name="Kojima H."/>
        </authorList>
    </citation>
    <scope>NUCLEOTIDE SEQUENCE [LARGE SCALE GENOMIC DNA]</scope>
    <source>
        <strain evidence="2">Dysh456</strain>
    </source>
</reference>
<accession>A0A2Z6E963</accession>